<dbReference type="Pfam" id="PF01124">
    <property type="entry name" value="MAPEG"/>
    <property type="match status" value="1"/>
</dbReference>
<protein>
    <submittedName>
        <fullName evidence="6">MAPEG family protein</fullName>
    </submittedName>
</protein>
<evidence type="ECO:0000256" key="3">
    <source>
        <dbReference type="ARBA" id="ARBA00022989"/>
    </source>
</evidence>
<keyword evidence="2 5" id="KW-0812">Transmembrane</keyword>
<reference evidence="7" key="1">
    <citation type="submission" date="2016-11" db="EMBL/GenBank/DDBJ databases">
        <authorList>
            <person name="Varghese N."/>
            <person name="Submissions S."/>
        </authorList>
    </citation>
    <scope>NUCLEOTIDE SEQUENCE [LARGE SCALE GENOMIC DNA]</scope>
    <source>
        <strain evidence="7">DSM 29327</strain>
    </source>
</reference>
<name>A0A1M6VCK1_9RHOB</name>
<evidence type="ECO:0000256" key="2">
    <source>
        <dbReference type="ARBA" id="ARBA00022692"/>
    </source>
</evidence>
<evidence type="ECO:0000313" key="6">
    <source>
        <dbReference type="EMBL" id="SHK79200.1"/>
    </source>
</evidence>
<accession>A0A1M6VCK1</accession>
<evidence type="ECO:0000256" key="4">
    <source>
        <dbReference type="ARBA" id="ARBA00023136"/>
    </source>
</evidence>
<keyword evidence="3 5" id="KW-1133">Transmembrane helix</keyword>
<feature type="transmembrane region" description="Helical" evidence="5">
    <location>
        <begin position="42"/>
        <end position="63"/>
    </location>
</feature>
<gene>
    <name evidence="6" type="ORF">SAMN05444414_101235</name>
</gene>
<dbReference type="InterPro" id="IPR001129">
    <property type="entry name" value="Membr-assoc_MAPEG"/>
</dbReference>
<organism evidence="6 7">
    <name type="scientific">Roseovarius marisflavi</name>
    <dbReference type="NCBI Taxonomy" id="1054996"/>
    <lineage>
        <taxon>Bacteria</taxon>
        <taxon>Pseudomonadati</taxon>
        <taxon>Pseudomonadota</taxon>
        <taxon>Alphaproteobacteria</taxon>
        <taxon>Rhodobacterales</taxon>
        <taxon>Roseobacteraceae</taxon>
        <taxon>Roseovarius</taxon>
    </lineage>
</organism>
<comment type="subcellular location">
    <subcellularLocation>
        <location evidence="1">Membrane</location>
    </subcellularLocation>
</comment>
<sequence length="66" mass="7209">MAPLALLVSLYGMSDALTAGAAMVFFWARLTYYVVYVLRLPYVRTVAFMVGSGCQAVLALRLFGVL</sequence>
<evidence type="ECO:0000313" key="7">
    <source>
        <dbReference type="Proteomes" id="UP000184191"/>
    </source>
</evidence>
<dbReference type="Proteomes" id="UP000184191">
    <property type="component" value="Unassembled WGS sequence"/>
</dbReference>
<evidence type="ECO:0000256" key="1">
    <source>
        <dbReference type="ARBA" id="ARBA00004370"/>
    </source>
</evidence>
<dbReference type="InterPro" id="IPR023352">
    <property type="entry name" value="MAPEG-like_dom_sf"/>
</dbReference>
<keyword evidence="4 5" id="KW-0472">Membrane</keyword>
<dbReference type="GO" id="GO:0016020">
    <property type="term" value="C:membrane"/>
    <property type="evidence" value="ECO:0007669"/>
    <property type="project" value="UniProtKB-SubCell"/>
</dbReference>
<proteinExistence type="predicted"/>
<evidence type="ECO:0000256" key="5">
    <source>
        <dbReference type="SAM" id="Phobius"/>
    </source>
</evidence>
<keyword evidence="7" id="KW-1185">Reference proteome</keyword>
<dbReference type="EMBL" id="FRBN01000001">
    <property type="protein sequence ID" value="SHK79200.1"/>
    <property type="molecule type" value="Genomic_DNA"/>
</dbReference>
<dbReference type="AlphaFoldDB" id="A0A1M6VCK1"/>
<dbReference type="SUPFAM" id="SSF161084">
    <property type="entry name" value="MAPEG domain-like"/>
    <property type="match status" value="1"/>
</dbReference>
<dbReference type="Gene3D" id="1.20.120.550">
    <property type="entry name" value="Membrane associated eicosanoid/glutathione metabolism-like domain"/>
    <property type="match status" value="1"/>
</dbReference>